<keyword evidence="2" id="KW-1185">Reference proteome</keyword>
<protein>
    <submittedName>
        <fullName evidence="1">Uncharacterized protein</fullName>
    </submittedName>
</protein>
<name>A0A4Y2LDV2_ARAVE</name>
<organism evidence="1 2">
    <name type="scientific">Araneus ventricosus</name>
    <name type="common">Orbweaver spider</name>
    <name type="synonym">Epeira ventricosa</name>
    <dbReference type="NCBI Taxonomy" id="182803"/>
    <lineage>
        <taxon>Eukaryota</taxon>
        <taxon>Metazoa</taxon>
        <taxon>Ecdysozoa</taxon>
        <taxon>Arthropoda</taxon>
        <taxon>Chelicerata</taxon>
        <taxon>Arachnida</taxon>
        <taxon>Araneae</taxon>
        <taxon>Araneomorphae</taxon>
        <taxon>Entelegynae</taxon>
        <taxon>Araneoidea</taxon>
        <taxon>Araneidae</taxon>
        <taxon>Araneus</taxon>
    </lineage>
</organism>
<dbReference type="Proteomes" id="UP000499080">
    <property type="component" value="Unassembled WGS sequence"/>
</dbReference>
<dbReference type="EMBL" id="BGPR01005727">
    <property type="protein sequence ID" value="GBN12858.1"/>
    <property type="molecule type" value="Genomic_DNA"/>
</dbReference>
<accession>A0A4Y2LDV2</accession>
<proteinExistence type="predicted"/>
<gene>
    <name evidence="1" type="ORF">AVEN_182033_1</name>
</gene>
<sequence>MKWTTDFLQQNVLDISPIPPVRTTYFATRLPQRLLQCQLLSWAAFIILLNWHAIKFEEVGLRKGGPNPGLSTARTRTLDLHRLLGISGIFFECVLHATLPAG</sequence>
<comment type="caution">
    <text evidence="1">The sequence shown here is derived from an EMBL/GenBank/DDBJ whole genome shotgun (WGS) entry which is preliminary data.</text>
</comment>
<dbReference type="AlphaFoldDB" id="A0A4Y2LDV2"/>
<reference evidence="1 2" key="1">
    <citation type="journal article" date="2019" name="Sci. Rep.">
        <title>Orb-weaving spider Araneus ventricosus genome elucidates the spidroin gene catalogue.</title>
        <authorList>
            <person name="Kono N."/>
            <person name="Nakamura H."/>
            <person name="Ohtoshi R."/>
            <person name="Moran D.A.P."/>
            <person name="Shinohara A."/>
            <person name="Yoshida Y."/>
            <person name="Fujiwara M."/>
            <person name="Mori M."/>
            <person name="Tomita M."/>
            <person name="Arakawa K."/>
        </authorList>
    </citation>
    <scope>NUCLEOTIDE SEQUENCE [LARGE SCALE GENOMIC DNA]</scope>
</reference>
<evidence type="ECO:0000313" key="1">
    <source>
        <dbReference type="EMBL" id="GBN12858.1"/>
    </source>
</evidence>
<evidence type="ECO:0000313" key="2">
    <source>
        <dbReference type="Proteomes" id="UP000499080"/>
    </source>
</evidence>